<evidence type="ECO:0000256" key="1">
    <source>
        <dbReference type="ARBA" id="ARBA00009497"/>
    </source>
</evidence>
<dbReference type="PIRSF" id="PIRSF005900">
    <property type="entry name" value="Dps"/>
    <property type="match status" value="1"/>
</dbReference>
<dbReference type="GO" id="GO:0008199">
    <property type="term" value="F:ferric iron binding"/>
    <property type="evidence" value="ECO:0007669"/>
    <property type="project" value="InterPro"/>
</dbReference>
<comment type="similarity">
    <text evidence="1 2">Belongs to the Dps family.</text>
</comment>
<dbReference type="STRING" id="28087.Lsai_0721"/>
<evidence type="ECO:0000313" key="5">
    <source>
        <dbReference type="Proteomes" id="UP000054621"/>
    </source>
</evidence>
<dbReference type="OrthoDB" id="9797687at2"/>
<dbReference type="CDD" id="cd01043">
    <property type="entry name" value="DPS"/>
    <property type="match status" value="1"/>
</dbReference>
<dbReference type="PANTHER" id="PTHR42932">
    <property type="entry name" value="GENERAL STRESS PROTEIN 20U"/>
    <property type="match status" value="1"/>
</dbReference>
<reference evidence="4 5" key="1">
    <citation type="submission" date="2015-11" db="EMBL/GenBank/DDBJ databases">
        <title>Genomic analysis of 38 Legionella species identifies large and diverse effector repertoires.</title>
        <authorList>
            <person name="Burstein D."/>
            <person name="Amaro F."/>
            <person name="Zusman T."/>
            <person name="Lifshitz Z."/>
            <person name="Cohen O."/>
            <person name="Gilbert J.A."/>
            <person name="Pupko T."/>
            <person name="Shuman H.A."/>
            <person name="Segal G."/>
        </authorList>
    </citation>
    <scope>NUCLEOTIDE SEQUENCE [LARGE SCALE GENOMIC DNA]</scope>
    <source>
        <strain evidence="4 5">Mt.St.Helens-4</strain>
    </source>
</reference>
<dbReference type="SUPFAM" id="SSF47240">
    <property type="entry name" value="Ferritin-like"/>
    <property type="match status" value="1"/>
</dbReference>
<dbReference type="EMBL" id="LNYV01000011">
    <property type="protein sequence ID" value="KTD58921.1"/>
    <property type="molecule type" value="Genomic_DNA"/>
</dbReference>
<proteinExistence type="inferred from homology"/>
<evidence type="ECO:0000259" key="3">
    <source>
        <dbReference type="Pfam" id="PF00210"/>
    </source>
</evidence>
<sequence>MKKMELYKLDTPNDLDIKDRRKIAEAINPLVANTFALFVKTKNFHWHMTGPHYRDYHLLLDEQSEQIFSMIDVLAERVRKLGEKTIQSIGQIKELQTIKDNHEILSAEEMLHQLLKDNEDFLKSMRKAHEICNKGNDFATTSILEEYIDETERRIWFLFETLQNK</sequence>
<evidence type="ECO:0000256" key="2">
    <source>
        <dbReference type="RuleBase" id="RU003875"/>
    </source>
</evidence>
<organism evidence="4 5">
    <name type="scientific">Legionella sainthelensi</name>
    <dbReference type="NCBI Taxonomy" id="28087"/>
    <lineage>
        <taxon>Bacteria</taxon>
        <taxon>Pseudomonadati</taxon>
        <taxon>Pseudomonadota</taxon>
        <taxon>Gammaproteobacteria</taxon>
        <taxon>Legionellales</taxon>
        <taxon>Legionellaceae</taxon>
        <taxon>Legionella</taxon>
    </lineage>
</organism>
<dbReference type="InterPro" id="IPR012347">
    <property type="entry name" value="Ferritin-like"/>
</dbReference>
<dbReference type="PANTHER" id="PTHR42932:SF3">
    <property type="entry name" value="DNA PROTECTION DURING STARVATION PROTEIN"/>
    <property type="match status" value="1"/>
</dbReference>
<dbReference type="AlphaFoldDB" id="A0A0W0YPY2"/>
<accession>A0A0W0YPY2</accession>
<dbReference type="Proteomes" id="UP000054621">
    <property type="component" value="Unassembled WGS sequence"/>
</dbReference>
<evidence type="ECO:0000313" key="4">
    <source>
        <dbReference type="EMBL" id="KTD58921.1"/>
    </source>
</evidence>
<dbReference type="InterPro" id="IPR002177">
    <property type="entry name" value="DPS_DNA-bd"/>
</dbReference>
<dbReference type="InterPro" id="IPR009078">
    <property type="entry name" value="Ferritin-like_SF"/>
</dbReference>
<dbReference type="PATRIC" id="fig|28087.4.peg.769"/>
<dbReference type="RefSeq" id="WP_027271752.1">
    <property type="nucleotide sequence ID" value="NZ_CAAAJE010000023.1"/>
</dbReference>
<comment type="caution">
    <text evidence="4">The sequence shown here is derived from an EMBL/GenBank/DDBJ whole genome shotgun (WGS) entry which is preliminary data.</text>
</comment>
<dbReference type="PRINTS" id="PR01346">
    <property type="entry name" value="HELNAPAPROT"/>
</dbReference>
<dbReference type="eggNOG" id="COG0783">
    <property type="taxonomic scope" value="Bacteria"/>
</dbReference>
<dbReference type="Pfam" id="PF00210">
    <property type="entry name" value="Ferritin"/>
    <property type="match status" value="1"/>
</dbReference>
<dbReference type="InterPro" id="IPR008331">
    <property type="entry name" value="Ferritin_DPS_dom"/>
</dbReference>
<name>A0A0W0YPY2_9GAMM</name>
<feature type="domain" description="Ferritin/DPS" evidence="3">
    <location>
        <begin position="25"/>
        <end position="164"/>
    </location>
</feature>
<gene>
    <name evidence="4" type="ORF">Lsai_0721</name>
</gene>
<dbReference type="Gene3D" id="1.20.1260.10">
    <property type="match status" value="1"/>
</dbReference>
<protein>
    <submittedName>
        <fullName evidence="4">Ferritin</fullName>
    </submittedName>
</protein>